<accession>A0A5J5BCM5</accession>
<evidence type="ECO:0000313" key="2">
    <source>
        <dbReference type="Proteomes" id="UP000325577"/>
    </source>
</evidence>
<keyword evidence="2" id="KW-1185">Reference proteome</keyword>
<organism evidence="1 2">
    <name type="scientific">Nyssa sinensis</name>
    <dbReference type="NCBI Taxonomy" id="561372"/>
    <lineage>
        <taxon>Eukaryota</taxon>
        <taxon>Viridiplantae</taxon>
        <taxon>Streptophyta</taxon>
        <taxon>Embryophyta</taxon>
        <taxon>Tracheophyta</taxon>
        <taxon>Spermatophyta</taxon>
        <taxon>Magnoliopsida</taxon>
        <taxon>eudicotyledons</taxon>
        <taxon>Gunneridae</taxon>
        <taxon>Pentapetalae</taxon>
        <taxon>asterids</taxon>
        <taxon>Cornales</taxon>
        <taxon>Nyssaceae</taxon>
        <taxon>Nyssa</taxon>
    </lineage>
</organism>
<dbReference type="EMBL" id="CM018037">
    <property type="protein sequence ID" value="KAA8540120.1"/>
    <property type="molecule type" value="Genomic_DNA"/>
</dbReference>
<dbReference type="AlphaFoldDB" id="A0A5J5BCM5"/>
<evidence type="ECO:0000313" key="1">
    <source>
        <dbReference type="EMBL" id="KAA8540120.1"/>
    </source>
</evidence>
<proteinExistence type="predicted"/>
<reference evidence="1 2" key="1">
    <citation type="submission" date="2019-09" db="EMBL/GenBank/DDBJ databases">
        <title>A chromosome-level genome assembly of the Chinese tupelo Nyssa sinensis.</title>
        <authorList>
            <person name="Yang X."/>
            <person name="Kang M."/>
            <person name="Yang Y."/>
            <person name="Xiong H."/>
            <person name="Wang M."/>
            <person name="Zhang Z."/>
            <person name="Wang Z."/>
            <person name="Wu H."/>
            <person name="Ma T."/>
            <person name="Liu J."/>
            <person name="Xi Z."/>
        </authorList>
    </citation>
    <scope>NUCLEOTIDE SEQUENCE [LARGE SCALE GENOMIC DNA]</scope>
    <source>
        <strain evidence="1">J267</strain>
        <tissue evidence="1">Leaf</tissue>
    </source>
</reference>
<sequence>MLKDWRYASGAGIQVISICCRDCSGHMALLRPSGEKIHGAPSAWPSMDHLEKGEMLNQMEQSFHNDGAWNNDAVWAGTAWTEALTCLQVLKRAVQRGGHLFNILIEISWFQLWSAVKAKAESEVH</sequence>
<dbReference type="Proteomes" id="UP000325577">
    <property type="component" value="Linkage Group LG14"/>
</dbReference>
<name>A0A5J5BCM5_9ASTE</name>
<protein>
    <submittedName>
        <fullName evidence="1">Uncharacterized protein</fullName>
    </submittedName>
</protein>
<gene>
    <name evidence="1" type="ORF">F0562_026812</name>
</gene>